<feature type="domain" description="Glucose-6-phosphate dehydrogenase NAD-binding" evidence="7">
    <location>
        <begin position="16"/>
        <end position="178"/>
    </location>
</feature>
<feature type="region of interest" description="Disordered" evidence="6">
    <location>
        <begin position="440"/>
        <end position="462"/>
    </location>
</feature>
<evidence type="ECO:0000256" key="1">
    <source>
        <dbReference type="ARBA" id="ARBA00004937"/>
    </source>
</evidence>
<proteinExistence type="predicted"/>
<dbReference type="SUPFAM" id="SSF55347">
    <property type="entry name" value="Glyceraldehyde-3-phosphate dehydrogenase-like, C-terminal domain"/>
    <property type="match status" value="1"/>
</dbReference>
<evidence type="ECO:0000256" key="4">
    <source>
        <dbReference type="ARBA" id="ARBA00023002"/>
    </source>
</evidence>
<evidence type="ECO:0000256" key="6">
    <source>
        <dbReference type="SAM" id="MobiDB-lite"/>
    </source>
</evidence>
<dbReference type="InterPro" id="IPR001282">
    <property type="entry name" value="G6P_DH"/>
</dbReference>
<evidence type="ECO:0000256" key="2">
    <source>
        <dbReference type="ARBA" id="ARBA00022526"/>
    </source>
</evidence>
<protein>
    <submittedName>
        <fullName evidence="9">Glucose-6-phosphate dehydrogenase</fullName>
    </submittedName>
</protein>
<keyword evidence="2" id="KW-0313">Glucose metabolism</keyword>
<dbReference type="InterPro" id="IPR022675">
    <property type="entry name" value="G6P_DH_C"/>
</dbReference>
<dbReference type="AlphaFoldDB" id="A0A2U2RNU5"/>
<sequence>MTAAVPTPLPAPQRLIVLGASGDLTRRLLLPGLGSLLAQQGERRISLTGADRRELTPKVWSSRVQDALREGGASSERSAQIAQTSDYRTLDLLDEAQLRDLMATVDGPTVLYFALPPSITRSVCQILARIGLPHQVRLALEKPFGEDEASARELNTLLEDLVEDSSRVFRVDHFLGTAPVLRLLPLRTANPLLRGVWDARQVESIDVVYDESLTLEGRAGYYDRAGALRDMVQSHLLITLALLAMEEPADLGAQAVHDAQLAALRAVRPFTGDPGTSSRRARYTAGSIGERTVPDYLAEDGVEAANDTETLAAVTVEVDTPRWRGVPFTLRSGKALARNRFETVVRFRPVGDGPADRLVIDLDTQEIALRLATGGTDWRGTGPLELRGEDQAVHLWPYGQVLQAVFDGDEALGVRGDVAEQMWRICEPILAAWQQGRTPMDTYPAGSEGPTGWEQETAVHSS</sequence>
<evidence type="ECO:0000256" key="5">
    <source>
        <dbReference type="ARBA" id="ARBA00023277"/>
    </source>
</evidence>
<evidence type="ECO:0000259" key="7">
    <source>
        <dbReference type="Pfam" id="PF00479"/>
    </source>
</evidence>
<dbReference type="GO" id="GO:0009051">
    <property type="term" value="P:pentose-phosphate shunt, oxidative branch"/>
    <property type="evidence" value="ECO:0007669"/>
    <property type="project" value="TreeGrafter"/>
</dbReference>
<dbReference type="Gene3D" id="3.40.50.720">
    <property type="entry name" value="NAD(P)-binding Rossmann-like Domain"/>
    <property type="match status" value="1"/>
</dbReference>
<keyword evidence="3" id="KW-0521">NADP</keyword>
<organism evidence="9 10">
    <name type="scientific">Brachybacterium endophyticum</name>
    <dbReference type="NCBI Taxonomy" id="2182385"/>
    <lineage>
        <taxon>Bacteria</taxon>
        <taxon>Bacillati</taxon>
        <taxon>Actinomycetota</taxon>
        <taxon>Actinomycetes</taxon>
        <taxon>Micrococcales</taxon>
        <taxon>Dermabacteraceae</taxon>
        <taxon>Brachybacterium</taxon>
    </lineage>
</organism>
<dbReference type="OrthoDB" id="9802739at2"/>
<reference evidence="9 10" key="1">
    <citation type="submission" date="2018-05" db="EMBL/GenBank/DDBJ databases">
        <title>Brachybacterium sp. M1HQ-2T, whole genome shotgun sequence.</title>
        <authorList>
            <person name="Tuo L."/>
        </authorList>
    </citation>
    <scope>NUCLEOTIDE SEQUENCE [LARGE SCALE GENOMIC DNA]</scope>
    <source>
        <strain evidence="9 10">M1HQ-2</strain>
    </source>
</reference>
<dbReference type="GO" id="GO:0006006">
    <property type="term" value="P:glucose metabolic process"/>
    <property type="evidence" value="ECO:0007669"/>
    <property type="project" value="UniProtKB-KW"/>
</dbReference>
<dbReference type="EMBL" id="QFKX01000001">
    <property type="protein sequence ID" value="PWH07537.1"/>
    <property type="molecule type" value="Genomic_DNA"/>
</dbReference>
<dbReference type="NCBIfam" id="NF009492">
    <property type="entry name" value="PRK12853.1-3"/>
    <property type="match status" value="1"/>
</dbReference>
<dbReference type="SUPFAM" id="SSF51735">
    <property type="entry name" value="NAD(P)-binding Rossmann-fold domains"/>
    <property type="match status" value="1"/>
</dbReference>
<dbReference type="GO" id="GO:0005829">
    <property type="term" value="C:cytosol"/>
    <property type="evidence" value="ECO:0007669"/>
    <property type="project" value="TreeGrafter"/>
</dbReference>
<dbReference type="PANTHER" id="PTHR23429">
    <property type="entry name" value="GLUCOSE-6-PHOSPHATE 1-DEHYDROGENASE G6PD"/>
    <property type="match status" value="1"/>
</dbReference>
<dbReference type="InterPro" id="IPR022674">
    <property type="entry name" value="G6P_DH_NAD-bd"/>
</dbReference>
<accession>A0A2U2RNU5</accession>
<gene>
    <name evidence="9" type="ORF">DEO23_02600</name>
</gene>
<name>A0A2U2RNU5_9MICO</name>
<dbReference type="GO" id="GO:0050661">
    <property type="term" value="F:NADP binding"/>
    <property type="evidence" value="ECO:0007669"/>
    <property type="project" value="InterPro"/>
</dbReference>
<dbReference type="Pfam" id="PF02781">
    <property type="entry name" value="G6PD_C"/>
    <property type="match status" value="1"/>
</dbReference>
<dbReference type="InterPro" id="IPR036291">
    <property type="entry name" value="NAD(P)-bd_dom_sf"/>
</dbReference>
<dbReference type="RefSeq" id="WP_109274423.1">
    <property type="nucleotide sequence ID" value="NZ_QFKX01000001.1"/>
</dbReference>
<keyword evidence="5" id="KW-0119">Carbohydrate metabolism</keyword>
<dbReference type="Proteomes" id="UP000245590">
    <property type="component" value="Unassembled WGS sequence"/>
</dbReference>
<dbReference type="PIRSF" id="PIRSF000110">
    <property type="entry name" value="G6PD"/>
    <property type="match status" value="1"/>
</dbReference>
<evidence type="ECO:0000313" key="10">
    <source>
        <dbReference type="Proteomes" id="UP000245590"/>
    </source>
</evidence>
<feature type="domain" description="Glucose-6-phosphate dehydrogenase C-terminal" evidence="8">
    <location>
        <begin position="185"/>
        <end position="454"/>
    </location>
</feature>
<dbReference type="Pfam" id="PF00479">
    <property type="entry name" value="G6PD_N"/>
    <property type="match status" value="1"/>
</dbReference>
<evidence type="ECO:0000256" key="3">
    <source>
        <dbReference type="ARBA" id="ARBA00022857"/>
    </source>
</evidence>
<dbReference type="PANTHER" id="PTHR23429:SF0">
    <property type="entry name" value="GLUCOSE-6-PHOSPHATE 1-DEHYDROGENASE"/>
    <property type="match status" value="1"/>
</dbReference>
<keyword evidence="10" id="KW-1185">Reference proteome</keyword>
<comment type="caution">
    <text evidence="9">The sequence shown here is derived from an EMBL/GenBank/DDBJ whole genome shotgun (WGS) entry which is preliminary data.</text>
</comment>
<dbReference type="Gene3D" id="3.30.360.10">
    <property type="entry name" value="Dihydrodipicolinate Reductase, domain 2"/>
    <property type="match status" value="1"/>
</dbReference>
<evidence type="ECO:0000313" key="9">
    <source>
        <dbReference type="EMBL" id="PWH07537.1"/>
    </source>
</evidence>
<dbReference type="PRINTS" id="PR00079">
    <property type="entry name" value="G6PDHDRGNASE"/>
</dbReference>
<dbReference type="GO" id="GO:0004345">
    <property type="term" value="F:glucose-6-phosphate dehydrogenase activity"/>
    <property type="evidence" value="ECO:0007669"/>
    <property type="project" value="InterPro"/>
</dbReference>
<evidence type="ECO:0000259" key="8">
    <source>
        <dbReference type="Pfam" id="PF02781"/>
    </source>
</evidence>
<comment type="pathway">
    <text evidence="1">Carbohydrate degradation; pentose phosphate pathway; D-ribulose 5-phosphate from D-glucose 6-phosphate (oxidative stage): step 1/3.</text>
</comment>
<keyword evidence="4" id="KW-0560">Oxidoreductase</keyword>